<proteinExistence type="predicted"/>
<dbReference type="Gene3D" id="3.30.700.10">
    <property type="entry name" value="Glycoprotein, Type 4 Pilin"/>
    <property type="match status" value="1"/>
</dbReference>
<dbReference type="InterPro" id="IPR045584">
    <property type="entry name" value="Pilin-like"/>
</dbReference>
<evidence type="ECO:0000313" key="2">
    <source>
        <dbReference type="EMBL" id="OGD62568.1"/>
    </source>
</evidence>
<keyword evidence="1" id="KW-0812">Transmembrane</keyword>
<dbReference type="Pfam" id="PF07963">
    <property type="entry name" value="N_methyl"/>
    <property type="match status" value="1"/>
</dbReference>
<dbReference type="Proteomes" id="UP000177006">
    <property type="component" value="Unassembled WGS sequence"/>
</dbReference>
<dbReference type="STRING" id="1797457.A2160_06005"/>
<dbReference type="SUPFAM" id="SSF54523">
    <property type="entry name" value="Pili subunits"/>
    <property type="match status" value="1"/>
</dbReference>
<dbReference type="NCBIfam" id="TIGR02532">
    <property type="entry name" value="IV_pilin_GFxxxE"/>
    <property type="match status" value="1"/>
</dbReference>
<evidence type="ECO:0000256" key="1">
    <source>
        <dbReference type="SAM" id="Phobius"/>
    </source>
</evidence>
<accession>A0A1F5E5D4</accession>
<dbReference type="AlphaFoldDB" id="A0A1F5E5D4"/>
<keyword evidence="1" id="KW-1133">Transmembrane helix</keyword>
<name>A0A1F5E5D4_9BACT</name>
<keyword evidence="1" id="KW-0472">Membrane</keyword>
<protein>
    <recommendedName>
        <fullName evidence="4">Type II secretion system protein</fullName>
    </recommendedName>
</protein>
<evidence type="ECO:0008006" key="4">
    <source>
        <dbReference type="Google" id="ProtNLM"/>
    </source>
</evidence>
<dbReference type="EMBL" id="MEZK01000020">
    <property type="protein sequence ID" value="OGD62568.1"/>
    <property type="molecule type" value="Genomic_DNA"/>
</dbReference>
<feature type="transmembrane region" description="Helical" evidence="1">
    <location>
        <begin position="12"/>
        <end position="37"/>
    </location>
</feature>
<sequence>MKKDKSLKLQFGFTLIELLVIISLVGIIMMATVGLLLSILRGSRKSDALNTLKQNGNHVLEVMSSRIRNAKSMTCGGTTLTIINQDGRQTIYSCANGAISSNSANLVSTGASNCLFSCTVGGRGVPPNTSFQFTLTSSDTTIEGASSIFKATVSLRNY</sequence>
<comment type="caution">
    <text evidence="2">The sequence shown here is derived from an EMBL/GenBank/DDBJ whole genome shotgun (WGS) entry which is preliminary data.</text>
</comment>
<reference evidence="2 3" key="1">
    <citation type="journal article" date="2016" name="Nat. Commun.">
        <title>Thousands of microbial genomes shed light on interconnected biogeochemical processes in an aquifer system.</title>
        <authorList>
            <person name="Anantharaman K."/>
            <person name="Brown C.T."/>
            <person name="Hug L.A."/>
            <person name="Sharon I."/>
            <person name="Castelle C.J."/>
            <person name="Probst A.J."/>
            <person name="Thomas B.C."/>
            <person name="Singh A."/>
            <person name="Wilkins M.J."/>
            <person name="Karaoz U."/>
            <person name="Brodie E.L."/>
            <person name="Williams K.H."/>
            <person name="Hubbard S.S."/>
            <person name="Banfield J.F."/>
        </authorList>
    </citation>
    <scope>NUCLEOTIDE SEQUENCE [LARGE SCALE GENOMIC DNA]</scope>
</reference>
<evidence type="ECO:0000313" key="3">
    <source>
        <dbReference type="Proteomes" id="UP000177006"/>
    </source>
</evidence>
<dbReference type="InterPro" id="IPR012902">
    <property type="entry name" value="N_methyl_site"/>
</dbReference>
<organism evidence="2 3">
    <name type="scientific">Candidatus Beckwithbacteria bacterium RBG_13_42_9</name>
    <dbReference type="NCBI Taxonomy" id="1797457"/>
    <lineage>
        <taxon>Bacteria</taxon>
        <taxon>Candidatus Beckwithiibacteriota</taxon>
    </lineage>
</organism>
<gene>
    <name evidence="2" type="ORF">A2160_06005</name>
</gene>